<dbReference type="EMBL" id="CM047738">
    <property type="protein sequence ID" value="KAJ0046917.1"/>
    <property type="molecule type" value="Genomic_DNA"/>
</dbReference>
<keyword evidence="2" id="KW-1185">Reference proteome</keyword>
<evidence type="ECO:0000313" key="1">
    <source>
        <dbReference type="EMBL" id="KAJ0046917.1"/>
    </source>
</evidence>
<organism evidence="1 2">
    <name type="scientific">Pistacia integerrima</name>
    <dbReference type="NCBI Taxonomy" id="434235"/>
    <lineage>
        <taxon>Eukaryota</taxon>
        <taxon>Viridiplantae</taxon>
        <taxon>Streptophyta</taxon>
        <taxon>Embryophyta</taxon>
        <taxon>Tracheophyta</taxon>
        <taxon>Spermatophyta</taxon>
        <taxon>Magnoliopsida</taxon>
        <taxon>eudicotyledons</taxon>
        <taxon>Gunneridae</taxon>
        <taxon>Pentapetalae</taxon>
        <taxon>rosids</taxon>
        <taxon>malvids</taxon>
        <taxon>Sapindales</taxon>
        <taxon>Anacardiaceae</taxon>
        <taxon>Pistacia</taxon>
    </lineage>
</organism>
<comment type="caution">
    <text evidence="1">The sequence shown here is derived from an EMBL/GenBank/DDBJ whole genome shotgun (WGS) entry which is preliminary data.</text>
</comment>
<dbReference type="Proteomes" id="UP001163603">
    <property type="component" value="Chromosome 3"/>
</dbReference>
<accession>A0ACC0Z9K0</accession>
<sequence length="281" mass="31807">METLYPALYMSDSSWFLQESQSSSWTKEENKRFESALAIYSEGTPDRWYKVAALIPGKTVLDVMKQYKELEKDVKDIEAGKVPIPSYYSSSFTLELVSEHDFDANRKRPMVKSSDQERKKGVPWTEEEHRLFLKGLLQYGKGDWRNISRHFVITKTPTQVASHAQKYFIRQLSGGKDKRRPSIHDITTGNLADTNLSDNQKPCSFGQSNVLPQQQTSSGLQEVGLEWNDSNNGAMIFSPSHGNLFVPSACDIGSNGLKLQGQNLYGTAYHGVHFQPRKSVF</sequence>
<gene>
    <name evidence="1" type="ORF">Pint_06434</name>
</gene>
<name>A0ACC0Z9K0_9ROSI</name>
<protein>
    <submittedName>
        <fullName evidence="1">Uncharacterized protein</fullName>
    </submittedName>
</protein>
<reference evidence="2" key="1">
    <citation type="journal article" date="2023" name="G3 (Bethesda)">
        <title>Genome assembly and association tests identify interacting loci associated with vigor, precocity, and sex in interspecific pistachio rootstocks.</title>
        <authorList>
            <person name="Palmer W."/>
            <person name="Jacygrad E."/>
            <person name="Sagayaradj S."/>
            <person name="Cavanaugh K."/>
            <person name="Han R."/>
            <person name="Bertier L."/>
            <person name="Beede B."/>
            <person name="Kafkas S."/>
            <person name="Golino D."/>
            <person name="Preece J."/>
            <person name="Michelmore R."/>
        </authorList>
    </citation>
    <scope>NUCLEOTIDE SEQUENCE [LARGE SCALE GENOMIC DNA]</scope>
</reference>
<evidence type="ECO:0000313" key="2">
    <source>
        <dbReference type="Proteomes" id="UP001163603"/>
    </source>
</evidence>
<proteinExistence type="predicted"/>